<accession>T0PXP5</accession>
<evidence type="ECO:0000313" key="2">
    <source>
        <dbReference type="Proteomes" id="UP000030762"/>
    </source>
</evidence>
<name>T0PXP5_SAPDV</name>
<dbReference type="InterPro" id="IPR032675">
    <property type="entry name" value="LRR_dom_sf"/>
</dbReference>
<dbReference type="RefSeq" id="XP_008616172.1">
    <property type="nucleotide sequence ID" value="XM_008617950.1"/>
</dbReference>
<evidence type="ECO:0000313" key="1">
    <source>
        <dbReference type="EMBL" id="EQC30319.1"/>
    </source>
</evidence>
<dbReference type="EMBL" id="JH767176">
    <property type="protein sequence ID" value="EQC30319.1"/>
    <property type="molecule type" value="Genomic_DNA"/>
</dbReference>
<dbReference type="AlphaFoldDB" id="T0PXP5"/>
<protein>
    <submittedName>
        <fullName evidence="1">Uncharacterized protein</fullName>
    </submittedName>
</protein>
<dbReference type="InParanoid" id="T0PXP5"/>
<dbReference type="Proteomes" id="UP000030762">
    <property type="component" value="Unassembled WGS sequence"/>
</dbReference>
<proteinExistence type="predicted"/>
<dbReference type="GeneID" id="19952623"/>
<dbReference type="VEuPathDB" id="FungiDB:SDRG_11896"/>
<reference evidence="1 2" key="1">
    <citation type="submission" date="2012-04" db="EMBL/GenBank/DDBJ databases">
        <title>The Genome Sequence of Saprolegnia declina VS20.</title>
        <authorList>
            <consortium name="The Broad Institute Genome Sequencing Platform"/>
            <person name="Russ C."/>
            <person name="Nusbaum C."/>
            <person name="Tyler B."/>
            <person name="van West P."/>
            <person name="Dieguez-Uribeondo J."/>
            <person name="de Bruijn I."/>
            <person name="Tripathy S."/>
            <person name="Jiang R."/>
            <person name="Young S.K."/>
            <person name="Zeng Q."/>
            <person name="Gargeya S."/>
            <person name="Fitzgerald M."/>
            <person name="Haas B."/>
            <person name="Abouelleil A."/>
            <person name="Alvarado L."/>
            <person name="Arachchi H.M."/>
            <person name="Berlin A."/>
            <person name="Chapman S.B."/>
            <person name="Goldberg J."/>
            <person name="Griggs A."/>
            <person name="Gujja S."/>
            <person name="Hansen M."/>
            <person name="Howarth C."/>
            <person name="Imamovic A."/>
            <person name="Larimer J."/>
            <person name="McCowen C."/>
            <person name="Montmayeur A."/>
            <person name="Murphy C."/>
            <person name="Neiman D."/>
            <person name="Pearson M."/>
            <person name="Priest M."/>
            <person name="Roberts A."/>
            <person name="Saif S."/>
            <person name="Shea T."/>
            <person name="Sisk P."/>
            <person name="Sykes S."/>
            <person name="Wortman J."/>
            <person name="Nusbaum C."/>
            <person name="Birren B."/>
        </authorList>
    </citation>
    <scope>NUCLEOTIDE SEQUENCE [LARGE SCALE GENOMIC DNA]</scope>
    <source>
        <strain evidence="1 2">VS20</strain>
    </source>
</reference>
<sequence length="483" mass="51312">MPGETLPLELAALRDLGAAVDLADHWPVVHVTKIPIQHVQLAVAALPTFAGIYIDAGFMALAWLDATLPPTIPLTLVLDPSESGVPGAIAYNWGDRISEVIVKGHAVDPDPVPEFLSRCVNVQCVTIEDAATPLVAAACLAALPTNHLHALRVHVVSPGALDAAAIVAWLHGPCAVCFSLSCETVLDPTALAIAIASCESLSSLSFENAMDVQDALATSEYKLDHILSLSLGLTSGPYVNVLAILHPSVVARITLAKTQGEALVLPYIVDALGECTMLEEVSLVNAHISPMSTTRKMGHCVWLTSVAIKWSTFAALCDVPKLIQWFSTSRQLASVDLTGTALGKAGVVELARALPAWMARGLQSLNLEAMGLKDDDVVVLAVALASSRNCRRLAINLAGNQLTNASVPLLLTTLGACRDVILHLSGLFVDTGRASNAHDRRDSYANERQAIRDLMKLHQLQYIASSTFASPSRTSSPWHPICL</sequence>
<dbReference type="Gene3D" id="3.80.10.10">
    <property type="entry name" value="Ribonuclease Inhibitor"/>
    <property type="match status" value="1"/>
</dbReference>
<dbReference type="SUPFAM" id="SSF52047">
    <property type="entry name" value="RNI-like"/>
    <property type="match status" value="1"/>
</dbReference>
<gene>
    <name evidence="1" type="ORF">SDRG_11896</name>
</gene>
<keyword evidence="2" id="KW-1185">Reference proteome</keyword>
<organism evidence="1 2">
    <name type="scientific">Saprolegnia diclina (strain VS20)</name>
    <dbReference type="NCBI Taxonomy" id="1156394"/>
    <lineage>
        <taxon>Eukaryota</taxon>
        <taxon>Sar</taxon>
        <taxon>Stramenopiles</taxon>
        <taxon>Oomycota</taxon>
        <taxon>Saprolegniomycetes</taxon>
        <taxon>Saprolegniales</taxon>
        <taxon>Saprolegniaceae</taxon>
        <taxon>Saprolegnia</taxon>
    </lineage>
</organism>